<accession>A0A2T7P4D7</accession>
<evidence type="ECO:0000256" key="4">
    <source>
        <dbReference type="SAM" id="MobiDB-lite"/>
    </source>
</evidence>
<name>A0A2T7P4D7_POMCA</name>
<dbReference type="Gene3D" id="1.25.40.10">
    <property type="entry name" value="Tetratricopeptide repeat domain"/>
    <property type="match status" value="1"/>
</dbReference>
<organism evidence="5 6">
    <name type="scientific">Pomacea canaliculata</name>
    <name type="common">Golden apple snail</name>
    <dbReference type="NCBI Taxonomy" id="400727"/>
    <lineage>
        <taxon>Eukaryota</taxon>
        <taxon>Metazoa</taxon>
        <taxon>Spiralia</taxon>
        <taxon>Lophotrochozoa</taxon>
        <taxon>Mollusca</taxon>
        <taxon>Gastropoda</taxon>
        <taxon>Caenogastropoda</taxon>
        <taxon>Architaenioglossa</taxon>
        <taxon>Ampullarioidea</taxon>
        <taxon>Ampullariidae</taxon>
        <taxon>Pomacea</taxon>
    </lineage>
</organism>
<dbReference type="STRING" id="400727.A0A2T7P4D7"/>
<dbReference type="AlphaFoldDB" id="A0A2T7P4D7"/>
<dbReference type="SUPFAM" id="SSF50978">
    <property type="entry name" value="WD40 repeat-like"/>
    <property type="match status" value="1"/>
</dbReference>
<dbReference type="EMBL" id="PZQS01000006">
    <property type="protein sequence ID" value="PVD28268.1"/>
    <property type="molecule type" value="Genomic_DNA"/>
</dbReference>
<dbReference type="SUPFAM" id="SSF48452">
    <property type="entry name" value="TPR-like"/>
    <property type="match status" value="1"/>
</dbReference>
<dbReference type="InterPro" id="IPR001680">
    <property type="entry name" value="WD40_rpt"/>
</dbReference>
<feature type="repeat" description="WD" evidence="3">
    <location>
        <begin position="160"/>
        <end position="203"/>
    </location>
</feature>
<dbReference type="GO" id="GO:0045717">
    <property type="term" value="P:negative regulation of fatty acid biosynthetic process"/>
    <property type="evidence" value="ECO:0007669"/>
    <property type="project" value="TreeGrafter"/>
</dbReference>
<feature type="region of interest" description="Disordered" evidence="4">
    <location>
        <begin position="1"/>
        <end position="28"/>
    </location>
</feature>
<dbReference type="OrthoDB" id="4869960at2759"/>
<sequence>MNENLTISGQDRHWSSSDSDEEALCASTTERLPYSKQKNDEKNCYTLGETEGAPRSTEVLMVAREQQLISPPRVPCREERDEEVELKKGQDQVYRSFQRVLQVTPALISRLGLEAELDGHQGCVNCLEWNETGSLLASGSDDVQVILWDPFLHRSKTIIRTGHQGNIFSVKFLPASGDSTLVTGAADCKIRVHDLNMQETMQVFSCHAGRVKRIATAPNLPFVFWSAAEDGCIMQFDLRCPEMSSSHPSNILINLNAHMGDHAEAKCIAVNSLRPELIAVGANDPYVRVYDRRMLACRSMKLPGDPNTRFPWDHPHLEPVEGEDYSLPEGCVQYFIAGHLPQKQPDYRKRYRTLASTYVTFGPTGAELLVNLGGEQIYLFDINAKRTARQLHALPSACYVGSGATKGATACVSSNGYSLHRNGTTANGVTNGISRHSVLPAPTTTLTLYPDSSLSDEGGSSEQQQEKKRLRGDAPHMTALVDRLKKHANTCFEKEQYSKAVYLYNQAIARSPGTPVLLANRAAAYMKRKWDGDLYAALRDCHTALSIEPNHMKAHFRMARCLHELGWVQEAYDCLNIFKTKFPDYATSHACQALERDIKAVLFSKVNGADDSESSRAEETGSQRRKAAFSTQEKHWQQMAYDYELRFCGHCNTTTDIKEANFFGSNGQYIVAGSDDGSFFIWEKETTNIVRVLRGDDSIVNCLQPHPTSCLLATSGIDPVVRLWSPRAEDGSKNEREVNNSDDAASANQKRMNADPLEVMLMNMGYRITGFLDVDEDENQGESPTCRPT</sequence>
<protein>
    <recommendedName>
        <fullName evidence="7">WD and tetratricopeptide repeats protein 1</fullName>
    </recommendedName>
</protein>
<dbReference type="SMART" id="SM00320">
    <property type="entry name" value="WD40"/>
    <property type="match status" value="6"/>
</dbReference>
<gene>
    <name evidence="5" type="ORF">C0Q70_10855</name>
</gene>
<feature type="compositionally biased region" description="Low complexity" evidence="4">
    <location>
        <begin position="449"/>
        <end position="463"/>
    </location>
</feature>
<keyword evidence="1 3" id="KW-0853">WD repeat</keyword>
<evidence type="ECO:0008006" key="7">
    <source>
        <dbReference type="Google" id="ProtNLM"/>
    </source>
</evidence>
<evidence type="ECO:0000313" key="5">
    <source>
        <dbReference type="EMBL" id="PVD28268.1"/>
    </source>
</evidence>
<feature type="repeat" description="WD" evidence="3">
    <location>
        <begin position="117"/>
        <end position="149"/>
    </location>
</feature>
<feature type="region of interest" description="Disordered" evidence="4">
    <location>
        <begin position="726"/>
        <end position="752"/>
    </location>
</feature>
<feature type="compositionally biased region" description="Polar residues" evidence="4">
    <location>
        <begin position="741"/>
        <end position="751"/>
    </location>
</feature>
<dbReference type="InterPro" id="IPR045151">
    <property type="entry name" value="DCAF8"/>
</dbReference>
<keyword evidence="2" id="KW-0677">Repeat</keyword>
<dbReference type="InterPro" id="IPR015943">
    <property type="entry name" value="WD40/YVTN_repeat-like_dom_sf"/>
</dbReference>
<dbReference type="InterPro" id="IPR036322">
    <property type="entry name" value="WD40_repeat_dom_sf"/>
</dbReference>
<dbReference type="Gene3D" id="2.130.10.10">
    <property type="entry name" value="YVTN repeat-like/Quinoprotein amine dehydrogenase"/>
    <property type="match status" value="2"/>
</dbReference>
<evidence type="ECO:0000313" key="6">
    <source>
        <dbReference type="Proteomes" id="UP000245119"/>
    </source>
</evidence>
<keyword evidence="6" id="KW-1185">Reference proteome</keyword>
<reference evidence="5 6" key="1">
    <citation type="submission" date="2018-04" db="EMBL/GenBank/DDBJ databases">
        <title>The genome of golden apple snail Pomacea canaliculata provides insight into stress tolerance and invasive adaptation.</title>
        <authorList>
            <person name="Liu C."/>
            <person name="Liu B."/>
            <person name="Ren Y."/>
            <person name="Zhang Y."/>
            <person name="Wang H."/>
            <person name="Li S."/>
            <person name="Jiang F."/>
            <person name="Yin L."/>
            <person name="Zhang G."/>
            <person name="Qian W."/>
            <person name="Fan W."/>
        </authorList>
    </citation>
    <scope>NUCLEOTIDE SEQUENCE [LARGE SCALE GENOMIC DNA]</scope>
    <source>
        <strain evidence="5">SZHN2017</strain>
        <tissue evidence="5">Muscle</tissue>
    </source>
</reference>
<evidence type="ECO:0000256" key="2">
    <source>
        <dbReference type="ARBA" id="ARBA00022737"/>
    </source>
</evidence>
<proteinExistence type="predicted"/>
<dbReference type="PROSITE" id="PS50294">
    <property type="entry name" value="WD_REPEATS_REGION"/>
    <property type="match status" value="1"/>
</dbReference>
<dbReference type="GO" id="GO:0080008">
    <property type="term" value="C:Cul4-RING E3 ubiquitin ligase complex"/>
    <property type="evidence" value="ECO:0007669"/>
    <property type="project" value="TreeGrafter"/>
</dbReference>
<dbReference type="PANTHER" id="PTHR15574:SF40">
    <property type="entry name" value="WD AND TETRATRICOPEPTIDE REPEATS PROTEIN 1"/>
    <property type="match status" value="1"/>
</dbReference>
<comment type="caution">
    <text evidence="5">The sequence shown here is derived from an EMBL/GenBank/DDBJ whole genome shotgun (WGS) entry which is preliminary data.</text>
</comment>
<evidence type="ECO:0000256" key="3">
    <source>
        <dbReference type="PROSITE-ProRule" id="PRU00221"/>
    </source>
</evidence>
<dbReference type="GO" id="GO:0005737">
    <property type="term" value="C:cytoplasm"/>
    <property type="evidence" value="ECO:0007669"/>
    <property type="project" value="TreeGrafter"/>
</dbReference>
<feature type="compositionally biased region" description="Basic and acidic residues" evidence="4">
    <location>
        <begin position="727"/>
        <end position="739"/>
    </location>
</feature>
<dbReference type="InterPro" id="IPR019734">
    <property type="entry name" value="TPR_rpt"/>
</dbReference>
<feature type="repeat" description="WD" evidence="3">
    <location>
        <begin position="693"/>
        <end position="725"/>
    </location>
</feature>
<dbReference type="SMART" id="SM00028">
    <property type="entry name" value="TPR"/>
    <property type="match status" value="3"/>
</dbReference>
<dbReference type="PANTHER" id="PTHR15574">
    <property type="entry name" value="WD REPEAT DOMAIN-CONTAINING FAMILY"/>
    <property type="match status" value="1"/>
</dbReference>
<dbReference type="Pfam" id="PF00400">
    <property type="entry name" value="WD40"/>
    <property type="match status" value="4"/>
</dbReference>
<feature type="repeat" description="WD" evidence="3">
    <location>
        <begin position="663"/>
        <end position="692"/>
    </location>
</feature>
<evidence type="ECO:0000256" key="1">
    <source>
        <dbReference type="ARBA" id="ARBA00022574"/>
    </source>
</evidence>
<dbReference type="PROSITE" id="PS50082">
    <property type="entry name" value="WD_REPEATS_2"/>
    <property type="match status" value="4"/>
</dbReference>
<feature type="region of interest" description="Disordered" evidence="4">
    <location>
        <begin position="449"/>
        <end position="471"/>
    </location>
</feature>
<dbReference type="InterPro" id="IPR011990">
    <property type="entry name" value="TPR-like_helical_dom_sf"/>
</dbReference>
<dbReference type="Proteomes" id="UP000245119">
    <property type="component" value="Linkage Group LG6"/>
</dbReference>